<reference evidence="3 4" key="1">
    <citation type="journal article" date="2016" name="Nat. Commun.">
        <title>Thousands of microbial genomes shed light on interconnected biogeochemical processes in an aquifer system.</title>
        <authorList>
            <person name="Anantharaman K."/>
            <person name="Brown C.T."/>
            <person name="Hug L.A."/>
            <person name="Sharon I."/>
            <person name="Castelle C.J."/>
            <person name="Probst A.J."/>
            <person name="Thomas B.C."/>
            <person name="Singh A."/>
            <person name="Wilkins M.J."/>
            <person name="Karaoz U."/>
            <person name="Brodie E.L."/>
            <person name="Williams K.H."/>
            <person name="Hubbard S.S."/>
            <person name="Banfield J.F."/>
        </authorList>
    </citation>
    <scope>NUCLEOTIDE SEQUENCE [LARGE SCALE GENOMIC DNA]</scope>
</reference>
<accession>A0A1F5Z2V9</accession>
<feature type="transmembrane region" description="Helical" evidence="1">
    <location>
        <begin position="17"/>
        <end position="35"/>
    </location>
</feature>
<evidence type="ECO:0000313" key="3">
    <source>
        <dbReference type="EMBL" id="OGG06654.1"/>
    </source>
</evidence>
<proteinExistence type="predicted"/>
<feature type="domain" description="M23ase beta-sheet core" evidence="2">
    <location>
        <begin position="239"/>
        <end position="333"/>
    </location>
</feature>
<dbReference type="AlphaFoldDB" id="A0A1F5Z2V9"/>
<dbReference type="PANTHER" id="PTHR21666:SF285">
    <property type="entry name" value="M23 FAMILY METALLOPEPTIDASE"/>
    <property type="match status" value="1"/>
</dbReference>
<dbReference type="Proteomes" id="UP000179129">
    <property type="component" value="Unassembled WGS sequence"/>
</dbReference>
<dbReference type="PANTHER" id="PTHR21666">
    <property type="entry name" value="PEPTIDASE-RELATED"/>
    <property type="match status" value="1"/>
</dbReference>
<dbReference type="InterPro" id="IPR050570">
    <property type="entry name" value="Cell_wall_metabolism_enzyme"/>
</dbReference>
<comment type="caution">
    <text evidence="3">The sequence shown here is derived from an EMBL/GenBank/DDBJ whole genome shotgun (WGS) entry which is preliminary data.</text>
</comment>
<organism evidence="3 4">
    <name type="scientific">Candidatus Glassbacteria bacterium RIFCSPLOWO2_12_FULL_58_11</name>
    <dbReference type="NCBI Taxonomy" id="1817867"/>
    <lineage>
        <taxon>Bacteria</taxon>
        <taxon>Candidatus Glassiibacteriota</taxon>
    </lineage>
</organism>
<dbReference type="InterPro" id="IPR011055">
    <property type="entry name" value="Dup_hybrid_motif"/>
</dbReference>
<dbReference type="STRING" id="1817867.A3F83_01815"/>
<sequence>MASHALRQRNFPLQRPGFRLLIIALNGCIIYYSYFDPGFSVAGLPAENWTRTLKGLAAWAARIILPACLFQPFSVLEGAPRLSLTDSVVVQGAIIRVDLSSAAALDTATGTFMKISLPFIRSGEGSFYTLAGVDLDARPGIYTLQVKALGPGGKSETAALKVKVRDASFPRQKLTLPPAQAFPDSAAQARIEREDQLRNRSWSRWAPGVFWSGSFIAPIEGEMERFGSRRVINGVPRSPHTGVDISAEEGTPVLAPQAGTVLLTGDFFFTGNSIYLDHGLGLIGMFFHLSRIDVAAGQIVEKGQVIGAVGQTGRATGPHLHWGVRWRNTRINPQSLLELKLD</sequence>
<dbReference type="EMBL" id="MFIX01000013">
    <property type="protein sequence ID" value="OGG06654.1"/>
    <property type="molecule type" value="Genomic_DNA"/>
</dbReference>
<protein>
    <recommendedName>
        <fullName evidence="2">M23ase beta-sheet core domain-containing protein</fullName>
    </recommendedName>
</protein>
<dbReference type="Pfam" id="PF01551">
    <property type="entry name" value="Peptidase_M23"/>
    <property type="match status" value="1"/>
</dbReference>
<evidence type="ECO:0000256" key="1">
    <source>
        <dbReference type="SAM" id="Phobius"/>
    </source>
</evidence>
<gene>
    <name evidence="3" type="ORF">A3F83_01815</name>
</gene>
<dbReference type="GO" id="GO:0004222">
    <property type="term" value="F:metalloendopeptidase activity"/>
    <property type="evidence" value="ECO:0007669"/>
    <property type="project" value="TreeGrafter"/>
</dbReference>
<keyword evidence="1" id="KW-1133">Transmembrane helix</keyword>
<dbReference type="Gene3D" id="2.70.70.10">
    <property type="entry name" value="Glucose Permease (Domain IIA)"/>
    <property type="match status" value="1"/>
</dbReference>
<keyword evidence="1" id="KW-0472">Membrane</keyword>
<keyword evidence="1" id="KW-0812">Transmembrane</keyword>
<name>A0A1F5Z2V9_9BACT</name>
<evidence type="ECO:0000259" key="2">
    <source>
        <dbReference type="Pfam" id="PF01551"/>
    </source>
</evidence>
<dbReference type="CDD" id="cd12797">
    <property type="entry name" value="M23_peptidase"/>
    <property type="match status" value="1"/>
</dbReference>
<dbReference type="InterPro" id="IPR016047">
    <property type="entry name" value="M23ase_b-sheet_dom"/>
</dbReference>
<evidence type="ECO:0000313" key="4">
    <source>
        <dbReference type="Proteomes" id="UP000179129"/>
    </source>
</evidence>
<dbReference type="SUPFAM" id="SSF51261">
    <property type="entry name" value="Duplicated hybrid motif"/>
    <property type="match status" value="1"/>
</dbReference>
<dbReference type="Gene3D" id="2.60.40.1590">
    <property type="entry name" value="Peptidoglycan hydrolase domains"/>
    <property type="match status" value="1"/>
</dbReference>